<evidence type="ECO:0000313" key="3">
    <source>
        <dbReference type="EMBL" id="MBB3039564.1"/>
    </source>
</evidence>
<dbReference type="OrthoDB" id="153031at2"/>
<dbReference type="InterPro" id="IPR021424">
    <property type="entry name" value="PorA"/>
</dbReference>
<name>A0A839RU17_9ACTN</name>
<keyword evidence="2" id="KW-1133">Transmembrane helix</keyword>
<gene>
    <name evidence="3" type="ORF">FHU29_004052</name>
</gene>
<evidence type="ECO:0000313" key="4">
    <source>
        <dbReference type="Proteomes" id="UP000567922"/>
    </source>
</evidence>
<proteinExistence type="predicted"/>
<feature type="compositionally biased region" description="Low complexity" evidence="1">
    <location>
        <begin position="350"/>
        <end position="359"/>
    </location>
</feature>
<comment type="caution">
    <text evidence="3">The sequence shown here is derived from an EMBL/GenBank/DDBJ whole genome shotgun (WGS) entry which is preliminary data.</text>
</comment>
<feature type="transmembrane region" description="Helical" evidence="2">
    <location>
        <begin position="12"/>
        <end position="33"/>
    </location>
</feature>
<feature type="region of interest" description="Disordered" evidence="1">
    <location>
        <begin position="348"/>
        <end position="403"/>
    </location>
</feature>
<keyword evidence="2" id="KW-0472">Membrane</keyword>
<feature type="compositionally biased region" description="Basic and acidic residues" evidence="1">
    <location>
        <begin position="378"/>
        <end position="387"/>
    </location>
</feature>
<dbReference type="Pfam" id="PF11271">
    <property type="entry name" value="PorA"/>
    <property type="match status" value="1"/>
</dbReference>
<dbReference type="AlphaFoldDB" id="A0A839RU17"/>
<keyword evidence="2" id="KW-0812">Transmembrane</keyword>
<keyword evidence="4" id="KW-1185">Reference proteome</keyword>
<evidence type="ECO:0008006" key="5">
    <source>
        <dbReference type="Google" id="ProtNLM"/>
    </source>
</evidence>
<accession>A0A839RU17</accession>
<reference evidence="3 4" key="1">
    <citation type="submission" date="2020-08" db="EMBL/GenBank/DDBJ databases">
        <title>Sequencing the genomes of 1000 actinobacteria strains.</title>
        <authorList>
            <person name="Klenk H.-P."/>
        </authorList>
    </citation>
    <scope>NUCLEOTIDE SEQUENCE [LARGE SCALE GENOMIC DNA]</scope>
    <source>
        <strain evidence="3 4">DSM 45258</strain>
    </source>
</reference>
<sequence length="403" mass="43726">MTSRLGGSQRLIASVLVGLGVFLLVSAVLLPLYTIPKLKKLPLDYEAVQVSEGTGAFLDSAALLSGDGEDAVDADIPLRQQLYVTVEDPADSDVATLQGGLTLLRADTTPGRGLLNASIDRVTVDRSTALPTNDPAGSLQTDRERPAEQLPRDGLQYKFPYGAGKRSYPFFDVMSRSTTNIDFVDETSIDGVTVYHYQQELEPVDLFRATRDQTNRVGLTRDVWGVSEEGDADGSEILFMNRFSTTTRDLWVEPASGVIVDSREQVTQFFGTGPDDVAVPVISYDTRYTDNTVSSMLSIAQQERDRVGLVWSVGPISIAAPWLVGFFGLLTAGFGILMGISASRRDESAAESGETAGETAVEDEAAADDDPAVSLYMPHEDTQHREIDDIDTAEFESSRHDTP</sequence>
<protein>
    <recommendedName>
        <fullName evidence="5">DUF3068 domain-containing protein</fullName>
    </recommendedName>
</protein>
<feature type="region of interest" description="Disordered" evidence="1">
    <location>
        <begin position="126"/>
        <end position="147"/>
    </location>
</feature>
<evidence type="ECO:0000256" key="1">
    <source>
        <dbReference type="SAM" id="MobiDB-lite"/>
    </source>
</evidence>
<evidence type="ECO:0000256" key="2">
    <source>
        <dbReference type="SAM" id="Phobius"/>
    </source>
</evidence>
<dbReference type="Proteomes" id="UP000567922">
    <property type="component" value="Unassembled WGS sequence"/>
</dbReference>
<dbReference type="EMBL" id="JACHWS010000004">
    <property type="protein sequence ID" value="MBB3039564.1"/>
    <property type="molecule type" value="Genomic_DNA"/>
</dbReference>
<organism evidence="3 4">
    <name type="scientific">Hoyosella altamirensis</name>
    <dbReference type="NCBI Taxonomy" id="616997"/>
    <lineage>
        <taxon>Bacteria</taxon>
        <taxon>Bacillati</taxon>
        <taxon>Actinomycetota</taxon>
        <taxon>Actinomycetes</taxon>
        <taxon>Mycobacteriales</taxon>
        <taxon>Hoyosellaceae</taxon>
        <taxon>Hoyosella</taxon>
    </lineage>
</organism>
<feature type="compositionally biased region" description="Acidic residues" evidence="1">
    <location>
        <begin position="360"/>
        <end position="371"/>
    </location>
</feature>
<dbReference type="RefSeq" id="WP_064438409.1">
    <property type="nucleotide sequence ID" value="NZ_BDDI01000001.1"/>
</dbReference>
<feature type="transmembrane region" description="Helical" evidence="2">
    <location>
        <begin position="319"/>
        <end position="340"/>
    </location>
</feature>